<accession>A0ABT4ED35</accession>
<sequence>MTQLSHRMQREITKQVQINYLLYLPDKYEEEPAVKWPLLLFLHGAGERGNDIELVKRHGPPKLAEKGEKLPFVIVSPQCPEESLWEIERDALIALLDDVCETYRIDERKIYVTGLSMGGVGTWFLAANYPNKFAAIAPICGGGNPKQAVQLTHTPIWAFHGAKDAIIPAEKSNEMVDAANAAGGNAKLTIYPNANHDAWTETYQNPELYQWLLSHSKPASSSEANEK</sequence>
<dbReference type="PANTHER" id="PTHR43037:SF1">
    <property type="entry name" value="BLL1128 PROTEIN"/>
    <property type="match status" value="1"/>
</dbReference>
<dbReference type="SUPFAM" id="SSF53474">
    <property type="entry name" value="alpha/beta-Hydrolases"/>
    <property type="match status" value="1"/>
</dbReference>
<evidence type="ECO:0000259" key="2">
    <source>
        <dbReference type="Pfam" id="PF01738"/>
    </source>
</evidence>
<dbReference type="EMBL" id="JAMDLY010000016">
    <property type="protein sequence ID" value="MCY9531646.1"/>
    <property type="molecule type" value="Genomic_DNA"/>
</dbReference>
<dbReference type="Proteomes" id="UP001527090">
    <property type="component" value="Unassembled WGS sequence"/>
</dbReference>
<keyword evidence="4" id="KW-1185">Reference proteome</keyword>
<dbReference type="InterPro" id="IPR050955">
    <property type="entry name" value="Plant_Biomass_Hydrol_Est"/>
</dbReference>
<evidence type="ECO:0000313" key="3">
    <source>
        <dbReference type="EMBL" id="MCY9531646.1"/>
    </source>
</evidence>
<evidence type="ECO:0000313" key="4">
    <source>
        <dbReference type="Proteomes" id="UP001527090"/>
    </source>
</evidence>
<dbReference type="Pfam" id="PF01738">
    <property type="entry name" value="DLH"/>
    <property type="match status" value="1"/>
</dbReference>
<evidence type="ECO:0000256" key="1">
    <source>
        <dbReference type="ARBA" id="ARBA00022729"/>
    </source>
</evidence>
<gene>
    <name evidence="3" type="ORF">M5X04_20280</name>
</gene>
<dbReference type="Gene3D" id="3.40.50.1820">
    <property type="entry name" value="alpha/beta hydrolase"/>
    <property type="match status" value="1"/>
</dbReference>
<dbReference type="RefSeq" id="WP_090513985.1">
    <property type="nucleotide sequence ID" value="NZ_JAMDLY010000016.1"/>
</dbReference>
<proteinExistence type="predicted"/>
<comment type="caution">
    <text evidence="3">The sequence shown here is derived from an EMBL/GenBank/DDBJ whole genome shotgun (WGS) entry which is preliminary data.</text>
</comment>
<keyword evidence="3" id="KW-0378">Hydrolase</keyword>
<feature type="domain" description="Dienelactone hydrolase" evidence="2">
    <location>
        <begin position="101"/>
        <end position="200"/>
    </location>
</feature>
<name>A0ABT4ED35_PAEAL</name>
<organism evidence="3 4">
    <name type="scientific">Paenibacillus alvei</name>
    <name type="common">Bacillus alvei</name>
    <dbReference type="NCBI Taxonomy" id="44250"/>
    <lineage>
        <taxon>Bacteria</taxon>
        <taxon>Bacillati</taxon>
        <taxon>Bacillota</taxon>
        <taxon>Bacilli</taxon>
        <taxon>Bacillales</taxon>
        <taxon>Paenibacillaceae</taxon>
        <taxon>Paenibacillus</taxon>
    </lineage>
</organism>
<reference evidence="3 4" key="1">
    <citation type="submission" date="2022-05" db="EMBL/GenBank/DDBJ databases">
        <title>Genome Sequencing of Bee-Associated Microbes.</title>
        <authorList>
            <person name="Dunlap C."/>
        </authorList>
    </citation>
    <scope>NUCLEOTIDE SEQUENCE [LARGE SCALE GENOMIC DNA]</scope>
    <source>
        <strain evidence="3 4">NRRL NRS-750</strain>
    </source>
</reference>
<dbReference type="PANTHER" id="PTHR43037">
    <property type="entry name" value="UNNAMED PRODUCT-RELATED"/>
    <property type="match status" value="1"/>
</dbReference>
<dbReference type="InterPro" id="IPR029058">
    <property type="entry name" value="AB_hydrolase_fold"/>
</dbReference>
<keyword evidence="1" id="KW-0732">Signal</keyword>
<protein>
    <submittedName>
        <fullName evidence="3">Dienelactone hydrolase family protein</fullName>
    </submittedName>
</protein>
<dbReference type="InterPro" id="IPR002925">
    <property type="entry name" value="Dienelactn_hydro"/>
</dbReference>
<dbReference type="GO" id="GO:0016787">
    <property type="term" value="F:hydrolase activity"/>
    <property type="evidence" value="ECO:0007669"/>
    <property type="project" value="UniProtKB-KW"/>
</dbReference>